<proteinExistence type="predicted"/>
<dbReference type="Proteomes" id="UP000295391">
    <property type="component" value="Unassembled WGS sequence"/>
</dbReference>
<keyword evidence="3" id="KW-1185">Reference proteome</keyword>
<comment type="caution">
    <text evidence="2">The sequence shown here is derived from an EMBL/GenBank/DDBJ whole genome shotgun (WGS) entry which is preliminary data.</text>
</comment>
<keyword evidence="1" id="KW-1133">Transmembrane helix</keyword>
<accession>A0A4R6VF81</accession>
<dbReference type="AlphaFoldDB" id="A0A4R6VF81"/>
<dbReference type="InterPro" id="IPR008620">
    <property type="entry name" value="FixH"/>
</dbReference>
<protein>
    <submittedName>
        <fullName evidence="2">Nitrogen fixation protein FixH</fullName>
    </submittedName>
</protein>
<dbReference type="EMBL" id="SNYR01000003">
    <property type="protein sequence ID" value="TDQ61715.1"/>
    <property type="molecule type" value="Genomic_DNA"/>
</dbReference>
<dbReference type="OrthoDB" id="1495896at2"/>
<feature type="transmembrane region" description="Helical" evidence="1">
    <location>
        <begin position="15"/>
        <end position="37"/>
    </location>
</feature>
<organism evidence="2 3">
    <name type="scientific">Maritalea mobilis</name>
    <dbReference type="NCBI Taxonomy" id="483324"/>
    <lineage>
        <taxon>Bacteria</taxon>
        <taxon>Pseudomonadati</taxon>
        <taxon>Pseudomonadota</taxon>
        <taxon>Alphaproteobacteria</taxon>
        <taxon>Hyphomicrobiales</taxon>
        <taxon>Devosiaceae</taxon>
        <taxon>Maritalea</taxon>
    </lineage>
</organism>
<keyword evidence="1" id="KW-0472">Membrane</keyword>
<gene>
    <name evidence="2" type="ORF">ATL17_2816</name>
</gene>
<name>A0A4R6VF81_9HYPH</name>
<dbReference type="InterPro" id="IPR018037">
    <property type="entry name" value="FixH_proteobacterial"/>
</dbReference>
<dbReference type="RefSeq" id="WP_133573414.1">
    <property type="nucleotide sequence ID" value="NZ_SNYR01000003.1"/>
</dbReference>
<keyword evidence="1" id="KW-0812">Transmembrane</keyword>
<dbReference type="PIRSF" id="PIRSF011386">
    <property type="entry name" value="FixH"/>
    <property type="match status" value="1"/>
</dbReference>
<sequence length="161" mass="18187">MSNPQKPKEFTGKHMLMVIGLFFGTIITVNLIMAYFATTSWTGLVVKNSYVASQHYNEKLVANRAQDALGWTPTLAVEQGTLRYRLLDAKGAPVVAEQAEAKLMRPSHEREDHMVTLLPDANGDFVVDHELGFGAWDIELQLVSENDIPFVYRERFMVETK</sequence>
<evidence type="ECO:0000313" key="3">
    <source>
        <dbReference type="Proteomes" id="UP000295391"/>
    </source>
</evidence>
<reference evidence="2 3" key="1">
    <citation type="submission" date="2019-03" db="EMBL/GenBank/DDBJ databases">
        <title>Genomic Encyclopedia of Type Strains, Phase III (KMG-III): the genomes of soil and plant-associated and newly described type strains.</title>
        <authorList>
            <person name="Whitman W."/>
        </authorList>
    </citation>
    <scope>NUCLEOTIDE SEQUENCE [LARGE SCALE GENOMIC DNA]</scope>
    <source>
        <strain evidence="2 3">CGMCC 1.7002</strain>
    </source>
</reference>
<evidence type="ECO:0000313" key="2">
    <source>
        <dbReference type="EMBL" id="TDQ61715.1"/>
    </source>
</evidence>
<dbReference type="Pfam" id="PF05751">
    <property type="entry name" value="FixH"/>
    <property type="match status" value="1"/>
</dbReference>
<evidence type="ECO:0000256" key="1">
    <source>
        <dbReference type="SAM" id="Phobius"/>
    </source>
</evidence>